<proteinExistence type="predicted"/>
<keyword evidence="2" id="KW-0539">Nucleus</keyword>
<keyword evidence="3" id="KW-0175">Coiled coil</keyword>
<dbReference type="Pfam" id="PF00170">
    <property type="entry name" value="bZIP_1"/>
    <property type="match status" value="1"/>
</dbReference>
<evidence type="ECO:0000256" key="2">
    <source>
        <dbReference type="ARBA" id="ARBA00023242"/>
    </source>
</evidence>
<feature type="region of interest" description="Disordered" evidence="4">
    <location>
        <begin position="316"/>
        <end position="406"/>
    </location>
</feature>
<comment type="subcellular location">
    <subcellularLocation>
        <location evidence="1">Nucleus</location>
    </subcellularLocation>
</comment>
<dbReference type="GO" id="GO:0090575">
    <property type="term" value="C:RNA polymerase II transcription regulator complex"/>
    <property type="evidence" value="ECO:0007669"/>
    <property type="project" value="TreeGrafter"/>
</dbReference>
<organism evidence="6 7">
    <name type="scientific">Malassezia vespertilionis</name>
    <dbReference type="NCBI Taxonomy" id="2020962"/>
    <lineage>
        <taxon>Eukaryota</taxon>
        <taxon>Fungi</taxon>
        <taxon>Dikarya</taxon>
        <taxon>Basidiomycota</taxon>
        <taxon>Ustilaginomycotina</taxon>
        <taxon>Malasseziomycetes</taxon>
        <taxon>Malasseziales</taxon>
        <taxon>Malasseziaceae</taxon>
        <taxon>Malassezia</taxon>
    </lineage>
</organism>
<accession>A0A2N1JCY3</accession>
<dbReference type="OrthoDB" id="2593073at2759"/>
<feature type="domain" description="BZIP" evidence="5">
    <location>
        <begin position="148"/>
        <end position="184"/>
    </location>
</feature>
<sequence>MQLAHAASRHDGDMGADARNGRDSKVRGRDMNDGGRTAKQVRLDNDQGAGVDAQTLHWASAPPPAYGNPHDPHGTGAQPSQYAAHGLDQSGMPLGHADPSFDPSAYADDVQVDDGGRMQGHDGSKSLTSESTGLVGARGKTGMTRTLSTSRRAEQNRNAQRVFRERKNKYITDLENKAASLEGALLAAEEHRRRFNDALETIEILKRDNDTLRVALRALGGHQAVPSAPALPLDRSAAHAQALLPGAYGAASSARGPHDAHDPSHAQGPGHGAPGGLSEPSEGQDSATAAAVAAAASGSAPYWLLEAVSNANQQHGFPVSGHFQPPLGDNMTGSAQATHAPMQHGDGGLRGTRGQQATQRHDGMIDPSLDQSRMGGLDEGEDTRQGARVDDGKAGEMHNNGNPDSLASLSAVAAAAAAANSQKQ</sequence>
<dbReference type="PANTHER" id="PTHR40621:SF6">
    <property type="entry name" value="AP-1-LIKE TRANSCRIPTION FACTOR YAP1-RELATED"/>
    <property type="match status" value="1"/>
</dbReference>
<dbReference type="AlphaFoldDB" id="A0A2N1JCY3"/>
<evidence type="ECO:0000259" key="5">
    <source>
        <dbReference type="Pfam" id="PF00170"/>
    </source>
</evidence>
<dbReference type="CDD" id="cd14688">
    <property type="entry name" value="bZIP_YAP"/>
    <property type="match status" value="1"/>
</dbReference>
<dbReference type="PANTHER" id="PTHR40621">
    <property type="entry name" value="TRANSCRIPTION FACTOR KAPC-RELATED"/>
    <property type="match status" value="1"/>
</dbReference>
<evidence type="ECO:0000313" key="7">
    <source>
        <dbReference type="Proteomes" id="UP000232875"/>
    </source>
</evidence>
<feature type="coiled-coil region" evidence="3">
    <location>
        <begin position="171"/>
        <end position="208"/>
    </location>
</feature>
<dbReference type="InterPro" id="IPR050936">
    <property type="entry name" value="AP-1-like"/>
</dbReference>
<dbReference type="SUPFAM" id="SSF57959">
    <property type="entry name" value="Leucine zipper domain"/>
    <property type="match status" value="1"/>
</dbReference>
<evidence type="ECO:0000256" key="4">
    <source>
        <dbReference type="SAM" id="MobiDB-lite"/>
    </source>
</evidence>
<evidence type="ECO:0000313" key="6">
    <source>
        <dbReference type="EMBL" id="PKI84430.1"/>
    </source>
</evidence>
<feature type="compositionally biased region" description="Basic and acidic residues" evidence="4">
    <location>
        <begin position="114"/>
        <end position="124"/>
    </location>
</feature>
<dbReference type="InterPro" id="IPR004827">
    <property type="entry name" value="bZIP"/>
</dbReference>
<evidence type="ECO:0000256" key="1">
    <source>
        <dbReference type="ARBA" id="ARBA00004123"/>
    </source>
</evidence>
<name>A0A2N1JCY3_9BASI</name>
<feature type="region of interest" description="Disordered" evidence="4">
    <location>
        <begin position="1"/>
        <end position="157"/>
    </location>
</feature>
<dbReference type="Gene3D" id="1.20.5.170">
    <property type="match status" value="1"/>
</dbReference>
<keyword evidence="7" id="KW-1185">Reference proteome</keyword>
<feature type="compositionally biased region" description="Basic and acidic residues" evidence="4">
    <location>
        <begin position="382"/>
        <end position="396"/>
    </location>
</feature>
<dbReference type="Proteomes" id="UP000232875">
    <property type="component" value="Unassembled WGS sequence"/>
</dbReference>
<dbReference type="InterPro" id="IPR046347">
    <property type="entry name" value="bZIP_sf"/>
</dbReference>
<feature type="region of interest" description="Disordered" evidence="4">
    <location>
        <begin position="248"/>
        <end position="292"/>
    </location>
</feature>
<gene>
    <name evidence="6" type="ORF">MVES_001812</name>
</gene>
<feature type="compositionally biased region" description="Basic and acidic residues" evidence="4">
    <location>
        <begin position="19"/>
        <end position="33"/>
    </location>
</feature>
<dbReference type="GO" id="GO:0000976">
    <property type="term" value="F:transcription cis-regulatory region binding"/>
    <property type="evidence" value="ECO:0007669"/>
    <property type="project" value="InterPro"/>
</dbReference>
<dbReference type="EMBL" id="KZ454989">
    <property type="protein sequence ID" value="PKI84430.1"/>
    <property type="molecule type" value="Genomic_DNA"/>
</dbReference>
<evidence type="ECO:0000256" key="3">
    <source>
        <dbReference type="SAM" id="Coils"/>
    </source>
</evidence>
<dbReference type="STRING" id="2020962.A0A2N1JCY3"/>
<protein>
    <recommendedName>
        <fullName evidence="5">BZIP domain-containing protein</fullName>
    </recommendedName>
</protein>
<dbReference type="GO" id="GO:0001228">
    <property type="term" value="F:DNA-binding transcription activator activity, RNA polymerase II-specific"/>
    <property type="evidence" value="ECO:0007669"/>
    <property type="project" value="TreeGrafter"/>
</dbReference>
<reference evidence="6 7" key="1">
    <citation type="submission" date="2017-10" db="EMBL/GenBank/DDBJ databases">
        <title>A novel species of cold-tolerant Malassezia isolated from bats.</title>
        <authorList>
            <person name="Lorch J.M."/>
            <person name="Palmer J.M."/>
            <person name="Vanderwolf K.J."/>
            <person name="Schmidt K.Z."/>
            <person name="Verant M.L."/>
            <person name="Weller T.J."/>
            <person name="Blehert D.S."/>
        </authorList>
    </citation>
    <scope>NUCLEOTIDE SEQUENCE [LARGE SCALE GENOMIC DNA]</scope>
    <source>
        <strain evidence="6 7">NWHC:44797-103</strain>
    </source>
</reference>